<gene>
    <name evidence="1" type="ORF">TMPK1_37840</name>
</gene>
<comment type="caution">
    <text evidence="1">The sequence shown here is derived from an EMBL/GenBank/DDBJ whole genome shotgun (WGS) entry which is preliminary data.</text>
</comment>
<evidence type="ECO:0000313" key="1">
    <source>
        <dbReference type="EMBL" id="GIL41547.1"/>
    </source>
</evidence>
<dbReference type="Proteomes" id="UP000681075">
    <property type="component" value="Unassembled WGS sequence"/>
</dbReference>
<dbReference type="EMBL" id="BOPV01000001">
    <property type="protein sequence ID" value="GIL41547.1"/>
    <property type="molecule type" value="Genomic_DNA"/>
</dbReference>
<protein>
    <submittedName>
        <fullName evidence="1">Uncharacterized protein</fullName>
    </submittedName>
</protein>
<keyword evidence="2" id="KW-1185">Reference proteome</keyword>
<dbReference type="AlphaFoldDB" id="A0A8S8XIP6"/>
<name>A0A8S8XIP6_9PROT</name>
<accession>A0A8S8XIP6</accession>
<organism evidence="1 2">
    <name type="scientific">Roseiterribacter gracilis</name>
    <dbReference type="NCBI Taxonomy" id="2812848"/>
    <lineage>
        <taxon>Bacteria</taxon>
        <taxon>Pseudomonadati</taxon>
        <taxon>Pseudomonadota</taxon>
        <taxon>Alphaproteobacteria</taxon>
        <taxon>Rhodospirillales</taxon>
        <taxon>Roseiterribacteraceae</taxon>
        <taxon>Roseiterribacter</taxon>
    </lineage>
</organism>
<proteinExistence type="predicted"/>
<sequence length="154" mass="16568">MSSQLNLDPARIADLVRRLEALGEPALGSVTVDEHGRPVASEAPAVVRLGVAAGGLPMQVILTRVHATTRCTIEARTVRLPYTAESRTRRASLRTLMGTLRGKDGVTARVAQDQTILLLWDVVLDGAATIDKVLVEILCFVQASRPHVEKLKAA</sequence>
<reference evidence="1" key="1">
    <citation type="submission" date="2021-02" db="EMBL/GenBank/DDBJ databases">
        <title>Genome sequence of Rhodospirillales sp. strain TMPK1 isolated from soil.</title>
        <authorList>
            <person name="Nakai R."/>
            <person name="Kusada H."/>
            <person name="Tamaki H."/>
        </authorList>
    </citation>
    <scope>NUCLEOTIDE SEQUENCE</scope>
    <source>
        <strain evidence="1">TMPK1</strain>
    </source>
</reference>
<dbReference type="RefSeq" id="WP_420245065.1">
    <property type="nucleotide sequence ID" value="NZ_BOPV01000001.1"/>
</dbReference>
<evidence type="ECO:0000313" key="2">
    <source>
        <dbReference type="Proteomes" id="UP000681075"/>
    </source>
</evidence>